<dbReference type="Pfam" id="PF07715">
    <property type="entry name" value="Plug"/>
    <property type="match status" value="1"/>
</dbReference>
<evidence type="ECO:0000256" key="10">
    <source>
        <dbReference type="ARBA" id="ARBA00023077"/>
    </source>
</evidence>
<dbReference type="GO" id="GO:0009279">
    <property type="term" value="C:cell outer membrane"/>
    <property type="evidence" value="ECO:0007669"/>
    <property type="project" value="UniProtKB-SubCell"/>
</dbReference>
<accession>A0A516GMF7</accession>
<feature type="domain" description="TonB-dependent receptor-like beta-barrel" evidence="17">
    <location>
        <begin position="338"/>
        <end position="768"/>
    </location>
</feature>
<dbReference type="InterPro" id="IPR010917">
    <property type="entry name" value="TonB_rcpt_CS"/>
</dbReference>
<dbReference type="InterPro" id="IPR008969">
    <property type="entry name" value="CarboxyPept-like_regulatory"/>
</dbReference>
<keyword evidence="5" id="KW-0410">Iron transport</keyword>
<evidence type="ECO:0000256" key="5">
    <source>
        <dbReference type="ARBA" id="ARBA00022496"/>
    </source>
</evidence>
<dbReference type="GO" id="GO:0038023">
    <property type="term" value="F:signaling receptor activity"/>
    <property type="evidence" value="ECO:0007669"/>
    <property type="project" value="InterPro"/>
</dbReference>
<evidence type="ECO:0000256" key="6">
    <source>
        <dbReference type="ARBA" id="ARBA00022692"/>
    </source>
</evidence>
<dbReference type="AlphaFoldDB" id="A0A516GMF7"/>
<keyword evidence="9" id="KW-0406">Ion transport</keyword>
<evidence type="ECO:0000256" key="16">
    <source>
        <dbReference type="SAM" id="SignalP"/>
    </source>
</evidence>
<evidence type="ECO:0000256" key="13">
    <source>
        <dbReference type="ARBA" id="ARBA00023237"/>
    </source>
</evidence>
<evidence type="ECO:0000256" key="14">
    <source>
        <dbReference type="PROSITE-ProRule" id="PRU01360"/>
    </source>
</evidence>
<evidence type="ECO:0000256" key="9">
    <source>
        <dbReference type="ARBA" id="ARBA00023065"/>
    </source>
</evidence>
<evidence type="ECO:0000256" key="7">
    <source>
        <dbReference type="ARBA" id="ARBA00022729"/>
    </source>
</evidence>
<dbReference type="RefSeq" id="WP_143379470.1">
    <property type="nucleotide sequence ID" value="NZ_CP041637.1"/>
</dbReference>
<dbReference type="Gene3D" id="2.60.40.1120">
    <property type="entry name" value="Carboxypeptidase-like, regulatory domain"/>
    <property type="match status" value="1"/>
</dbReference>
<dbReference type="GO" id="GO:0015891">
    <property type="term" value="P:siderophore transport"/>
    <property type="evidence" value="ECO:0007669"/>
    <property type="project" value="InterPro"/>
</dbReference>
<dbReference type="PANTHER" id="PTHR32552:SF68">
    <property type="entry name" value="FERRICHROME OUTER MEMBRANE TRANSPORTER_PHAGE RECEPTOR"/>
    <property type="match status" value="1"/>
</dbReference>
<keyword evidence="13 14" id="KW-0998">Cell outer membrane</keyword>
<keyword evidence="20" id="KW-1185">Reference proteome</keyword>
<evidence type="ECO:0000259" key="18">
    <source>
        <dbReference type="Pfam" id="PF07715"/>
    </source>
</evidence>
<reference evidence="19 20" key="1">
    <citation type="submission" date="2019-07" db="EMBL/GenBank/DDBJ databases">
        <title>Genome sequencing for Formosa sp. PS13.</title>
        <authorList>
            <person name="Park S.-J."/>
        </authorList>
    </citation>
    <scope>NUCLEOTIDE SEQUENCE [LARGE SCALE GENOMIC DNA]</scope>
    <source>
        <strain evidence="19 20">PS13</strain>
    </source>
</reference>
<proteinExistence type="inferred from homology"/>
<dbReference type="PROSITE" id="PS01156">
    <property type="entry name" value="TONB_DEPENDENT_REC_2"/>
    <property type="match status" value="1"/>
</dbReference>
<keyword evidence="8" id="KW-0408">Iron</keyword>
<comment type="subcellular location">
    <subcellularLocation>
        <location evidence="1 14">Cell outer membrane</location>
        <topology evidence="1 14">Multi-pass membrane protein</topology>
    </subcellularLocation>
</comment>
<dbReference type="SUPFAM" id="SSF49464">
    <property type="entry name" value="Carboxypeptidase regulatory domain-like"/>
    <property type="match status" value="1"/>
</dbReference>
<dbReference type="KEGG" id="fop:FNB79_00700"/>
<evidence type="ECO:0000313" key="19">
    <source>
        <dbReference type="EMBL" id="QDO92560.1"/>
    </source>
</evidence>
<keyword evidence="6 14" id="KW-0812">Transmembrane</keyword>
<evidence type="ECO:0000313" key="20">
    <source>
        <dbReference type="Proteomes" id="UP000319209"/>
    </source>
</evidence>
<evidence type="ECO:0000256" key="11">
    <source>
        <dbReference type="ARBA" id="ARBA00023136"/>
    </source>
</evidence>
<keyword evidence="10 15" id="KW-0798">TonB box</keyword>
<evidence type="ECO:0000256" key="2">
    <source>
        <dbReference type="ARBA" id="ARBA00009810"/>
    </source>
</evidence>
<dbReference type="Gene3D" id="2.40.170.20">
    <property type="entry name" value="TonB-dependent receptor, beta-barrel domain"/>
    <property type="match status" value="1"/>
</dbReference>
<evidence type="ECO:0000256" key="3">
    <source>
        <dbReference type="ARBA" id="ARBA00022448"/>
    </source>
</evidence>
<comment type="similarity">
    <text evidence="2 14 15">Belongs to the TonB-dependent receptor family.</text>
</comment>
<dbReference type="PROSITE" id="PS52016">
    <property type="entry name" value="TONB_DEPENDENT_REC_3"/>
    <property type="match status" value="1"/>
</dbReference>
<organism evidence="19 20">
    <name type="scientific">Formosa sediminum</name>
    <dbReference type="NCBI Taxonomy" id="2594004"/>
    <lineage>
        <taxon>Bacteria</taxon>
        <taxon>Pseudomonadati</taxon>
        <taxon>Bacteroidota</taxon>
        <taxon>Flavobacteriia</taxon>
        <taxon>Flavobacteriales</taxon>
        <taxon>Flavobacteriaceae</taxon>
        <taxon>Formosa</taxon>
    </lineage>
</organism>
<dbReference type="EMBL" id="CP041637">
    <property type="protein sequence ID" value="QDO92560.1"/>
    <property type="molecule type" value="Genomic_DNA"/>
</dbReference>
<dbReference type="GO" id="GO:0015344">
    <property type="term" value="F:siderophore uptake transmembrane transporter activity"/>
    <property type="evidence" value="ECO:0007669"/>
    <property type="project" value="TreeGrafter"/>
</dbReference>
<dbReference type="InterPro" id="IPR037066">
    <property type="entry name" value="Plug_dom_sf"/>
</dbReference>
<keyword evidence="4 14" id="KW-1134">Transmembrane beta strand</keyword>
<dbReference type="Gene3D" id="2.170.130.10">
    <property type="entry name" value="TonB-dependent receptor, plug domain"/>
    <property type="match status" value="1"/>
</dbReference>
<keyword evidence="12 19" id="KW-0675">Receptor</keyword>
<dbReference type="InterPro" id="IPR039426">
    <property type="entry name" value="TonB-dep_rcpt-like"/>
</dbReference>
<evidence type="ECO:0000256" key="8">
    <source>
        <dbReference type="ARBA" id="ARBA00023004"/>
    </source>
</evidence>
<keyword evidence="7 16" id="KW-0732">Signal</keyword>
<feature type="signal peptide" evidence="16">
    <location>
        <begin position="1"/>
        <end position="19"/>
    </location>
</feature>
<evidence type="ECO:0000256" key="15">
    <source>
        <dbReference type="RuleBase" id="RU003357"/>
    </source>
</evidence>
<dbReference type="SUPFAM" id="SSF56935">
    <property type="entry name" value="Porins"/>
    <property type="match status" value="1"/>
</dbReference>
<dbReference type="InterPro" id="IPR000531">
    <property type="entry name" value="Beta-barrel_TonB"/>
</dbReference>
<dbReference type="Pfam" id="PF00593">
    <property type="entry name" value="TonB_dep_Rec_b-barrel"/>
    <property type="match status" value="1"/>
</dbReference>
<dbReference type="CDD" id="cd01347">
    <property type="entry name" value="ligand_gated_channel"/>
    <property type="match status" value="1"/>
</dbReference>
<keyword evidence="11 14" id="KW-0472">Membrane</keyword>
<gene>
    <name evidence="19" type="ORF">FNB79_00700</name>
</gene>
<dbReference type="NCBIfam" id="TIGR01783">
    <property type="entry name" value="TonB-siderophor"/>
    <property type="match status" value="1"/>
</dbReference>
<dbReference type="Pfam" id="PF13715">
    <property type="entry name" value="CarbopepD_reg_2"/>
    <property type="match status" value="1"/>
</dbReference>
<evidence type="ECO:0000256" key="1">
    <source>
        <dbReference type="ARBA" id="ARBA00004571"/>
    </source>
</evidence>
<dbReference type="PANTHER" id="PTHR32552">
    <property type="entry name" value="FERRICHROME IRON RECEPTOR-RELATED"/>
    <property type="match status" value="1"/>
</dbReference>
<dbReference type="InterPro" id="IPR036942">
    <property type="entry name" value="Beta-barrel_TonB_sf"/>
</dbReference>
<protein>
    <submittedName>
        <fullName evidence="19">TonB-dependent receptor</fullName>
    </submittedName>
</protein>
<evidence type="ECO:0000259" key="17">
    <source>
        <dbReference type="Pfam" id="PF00593"/>
    </source>
</evidence>
<evidence type="ECO:0000256" key="12">
    <source>
        <dbReference type="ARBA" id="ARBA00023170"/>
    </source>
</evidence>
<name>A0A516GMF7_9FLAO</name>
<dbReference type="OrthoDB" id="9775095at2"/>
<sequence>MKTLFSFAALLLTSFVINAQQIIVSGTVTDAENTPIVGANISLKHTTNGSQTDIDGHFEIKNIEAGDYTAIVSYLGYKTKEVPFTVANSNITLPNITLYEGQEILSEVVIDGKRRNMFARKQTAYVSKLPLKDLENTQVYSTITTDILESQIATNFEDALDNATGIQQLWTSTGRGGDGAGYYSLRGFSVQPQLVNGVPGLTNGTINAANIERIEVIKGPSATLFGSSVTSYGGLINVVTKKPYKGFGGQISYTAGSYGLNVLTGDFNTALDKDENLYFRLNTSYHTEDSFQDAGFKKSFFVAPSLSYQVNNRLSFSFYGEITQSEKTNPTMLFLSRYATMQYEDLDDLGYDYKTSYTSNALTLENPTQNYRVEMDYKLSDTWNSQTIVSRSVTSTKGYYTYLYDLTGEGTFSRYLNKQDALTRTTDIQQNFNGDFKIGNLRNRIVAGLDYYTVTSIDNGSSYAYYGAVTPSTSEEVAGYPLTTAGVDAALATASINNYKTRTNVYSAYVSDVLDITSKLSAMASVRFDQFDNEGDITTNTDDYDQFAISPKFGLLYQPIEDRLSVFANWQNGFTNIAPQLVGDPSSTEGQTLKNFEPEEANQIEFGVKTNFFNNRLNATVNYYSILVNNRLMTDPNDAFNQIQDGEVSSKGFEIEINANPIDGLNIRAGYSYNDSEIEKASTASTVGERPVDAGSDVVYNLWADYIFETGTLEGFGIGAGFNGASARDIINASGYTSGVFSVPSYIVANASVYYAADKYRIGLKLNNMFNEEYYSGWSTLTPQQPRAVLANFAYKF</sequence>
<feature type="chain" id="PRO_5022175188" evidence="16">
    <location>
        <begin position="20"/>
        <end position="797"/>
    </location>
</feature>
<feature type="domain" description="TonB-dependent receptor plug" evidence="18">
    <location>
        <begin position="135"/>
        <end position="228"/>
    </location>
</feature>
<dbReference type="Proteomes" id="UP000319209">
    <property type="component" value="Chromosome"/>
</dbReference>
<evidence type="ECO:0000256" key="4">
    <source>
        <dbReference type="ARBA" id="ARBA00022452"/>
    </source>
</evidence>
<dbReference type="InterPro" id="IPR010105">
    <property type="entry name" value="TonB_sidphr_rcpt"/>
</dbReference>
<keyword evidence="3 14" id="KW-0813">Transport</keyword>
<dbReference type="InterPro" id="IPR012910">
    <property type="entry name" value="Plug_dom"/>
</dbReference>